<organism evidence="1 2">
    <name type="scientific">Ignisphaera aggregans</name>
    <dbReference type="NCBI Taxonomy" id="334771"/>
    <lineage>
        <taxon>Archaea</taxon>
        <taxon>Thermoproteota</taxon>
        <taxon>Thermoprotei</taxon>
        <taxon>Desulfurococcales</taxon>
        <taxon>Desulfurococcaceae</taxon>
        <taxon>Ignisphaera</taxon>
    </lineage>
</organism>
<dbReference type="Proteomes" id="UP000605805">
    <property type="component" value="Unassembled WGS sequence"/>
</dbReference>
<evidence type="ECO:0000313" key="2">
    <source>
        <dbReference type="Proteomes" id="UP000605805"/>
    </source>
</evidence>
<gene>
    <name evidence="1" type="ORF">EYH02_02740</name>
</gene>
<sequence>MALRVLYLGIEAELRIDLNQIEDACYALFELYGKRNAIVSIDKVFCTRVVVYGSNYEIRLFIQRTTGNALISIVMSFDSSESRSSYSAVQRISTIFEETFSTISKFSREFGKVRIYVKSFFRLPTSKIPELAEELRKLGIALTRVESRDLEGNSMYVLSGIHVDPGLKVYEISIIAISRNIPLAEATLTVSTTSNSKSVCQDLVSLIGMSRALLELIVNAIYGGSNP</sequence>
<comment type="caution">
    <text evidence="1">The sequence shown here is derived from an EMBL/GenBank/DDBJ whole genome shotgun (WGS) entry which is preliminary data.</text>
</comment>
<dbReference type="EMBL" id="DQTV01000047">
    <property type="protein sequence ID" value="HIP56972.1"/>
    <property type="molecule type" value="Genomic_DNA"/>
</dbReference>
<protein>
    <submittedName>
        <fullName evidence="1">Uncharacterized protein</fullName>
    </submittedName>
</protein>
<dbReference type="AlphaFoldDB" id="A0A832YZF9"/>
<accession>A0A832YZF9</accession>
<name>A0A832YZF9_9CREN</name>
<proteinExistence type="predicted"/>
<reference evidence="1" key="1">
    <citation type="journal article" date="2020" name="ISME J.">
        <title>Gammaproteobacteria mediating utilization of methyl-, sulfur- and petroleum organic compounds in deep ocean hydrothermal plumes.</title>
        <authorList>
            <person name="Zhou Z."/>
            <person name="Liu Y."/>
            <person name="Pan J."/>
            <person name="Cron B.R."/>
            <person name="Toner B.M."/>
            <person name="Anantharaman K."/>
            <person name="Breier J.A."/>
            <person name="Dick G.J."/>
            <person name="Li M."/>
        </authorList>
    </citation>
    <scope>NUCLEOTIDE SEQUENCE</scope>
    <source>
        <strain evidence="1">SZUA-1435</strain>
    </source>
</reference>
<evidence type="ECO:0000313" key="1">
    <source>
        <dbReference type="EMBL" id="HIP56972.1"/>
    </source>
</evidence>